<comment type="caution">
    <text evidence="3">The sequence shown here is derived from an EMBL/GenBank/DDBJ whole genome shotgun (WGS) entry which is preliminary data.</text>
</comment>
<sequence length="336" mass="39515">MDEFILSLFMANDKLKKTTLYQILVGKHTTSVLSYAYFYDLLPFFSVLPTLDEAEFYRKLEELINQGWLKEEQQQLSLVKKESGTSLLQIPTFQSLNFFKFGRKEEVCWRSVRFLLQAASFLGKETTYVPLENAPIYTERVRTIIHQYKGDLPSRLYQEVTEIFQNLSKEHADLLAQTLSGYQQEGEAFFQLAPDKYGAFPWPSLYKSAAIHHFLAQVTRHSEQLLYKFLLPLLLQNYNQSMLQTRKLIQQGSSIDEVMQQRKLKRGTIQDHLIEWALADSEFPFTNFLSPKTQKKLKQLPMNSFTYPFKELEETFDATFLEIRLYQIWRKKATLC</sequence>
<gene>
    <name evidence="2" type="ORF">TK11N_07180</name>
    <name evidence="3" type="ORF">TK2N_07880</name>
</gene>
<feature type="domain" description="Helicase Helix-turn-helix" evidence="1">
    <location>
        <begin position="241"/>
        <end position="326"/>
    </location>
</feature>
<evidence type="ECO:0000259" key="1">
    <source>
        <dbReference type="Pfam" id="PF14493"/>
    </source>
</evidence>
<accession>A0AAN4RK18</accession>
<dbReference type="AlphaFoldDB" id="A0AAN4RK18"/>
<dbReference type="InterPro" id="IPR029491">
    <property type="entry name" value="Helicase_HTH"/>
</dbReference>
<dbReference type="Proteomes" id="UP000886597">
    <property type="component" value="Unassembled WGS sequence"/>
</dbReference>
<dbReference type="EMBL" id="BKBO01000008">
    <property type="protein sequence ID" value="GEQ48866.1"/>
    <property type="molecule type" value="Genomic_DNA"/>
</dbReference>
<dbReference type="Proteomes" id="UP000886607">
    <property type="component" value="Unassembled WGS sequence"/>
</dbReference>
<proteinExistence type="predicted"/>
<reference evidence="3" key="1">
    <citation type="submission" date="2019-08" db="EMBL/GenBank/DDBJ databases">
        <authorList>
            <person name="Ishikawa M."/>
            <person name="Suzuki T."/>
            <person name="Matsutani M."/>
        </authorList>
    </citation>
    <scope>NUCLEOTIDE SEQUENCE</scope>
    <source>
        <strain evidence="3">7C1</strain>
        <strain evidence="2">8C4</strain>
    </source>
</reference>
<keyword evidence="5" id="KW-1185">Reference proteome</keyword>
<evidence type="ECO:0000313" key="5">
    <source>
        <dbReference type="Proteomes" id="UP000886607"/>
    </source>
</evidence>
<protein>
    <recommendedName>
        <fullName evidence="1">Helicase Helix-turn-helix domain-containing protein</fullName>
    </recommendedName>
</protein>
<evidence type="ECO:0000313" key="2">
    <source>
        <dbReference type="EMBL" id="GEQ48866.1"/>
    </source>
</evidence>
<dbReference type="EMBL" id="BKBQ01000009">
    <property type="protein sequence ID" value="GEQ53944.1"/>
    <property type="molecule type" value="Genomic_DNA"/>
</dbReference>
<name>A0AAN4RK18_9ENTE</name>
<dbReference type="RefSeq" id="WP_202583660.1">
    <property type="nucleotide sequence ID" value="NZ_BKBO01000008.1"/>
</dbReference>
<dbReference type="Pfam" id="PF14493">
    <property type="entry name" value="HTH_40"/>
    <property type="match status" value="1"/>
</dbReference>
<organism evidence="3 4">
    <name type="scientific">Tetragenococcus koreensis</name>
    <dbReference type="NCBI Taxonomy" id="290335"/>
    <lineage>
        <taxon>Bacteria</taxon>
        <taxon>Bacillati</taxon>
        <taxon>Bacillota</taxon>
        <taxon>Bacilli</taxon>
        <taxon>Lactobacillales</taxon>
        <taxon>Enterococcaceae</taxon>
        <taxon>Tetragenococcus</taxon>
    </lineage>
</organism>
<evidence type="ECO:0000313" key="4">
    <source>
        <dbReference type="Proteomes" id="UP000886597"/>
    </source>
</evidence>
<reference evidence="3" key="2">
    <citation type="journal article" date="2020" name="Int. Dairy J.">
        <title>Lactic acid bacterial diversity in Brie cheese focusing on salt concentration and pH of isolation medium and characterisation of halophilic and alkaliphilic lactic acid bacterial isolates.</title>
        <authorList>
            <person name="Unno R."/>
            <person name="Matsutani M."/>
            <person name="Suzuki T."/>
            <person name="Kodama K."/>
            <person name="Matsushita H."/>
            <person name="Yamasato K."/>
            <person name="Koizumi Y."/>
            <person name="Ishikawa M."/>
        </authorList>
    </citation>
    <scope>NUCLEOTIDE SEQUENCE</scope>
    <source>
        <strain evidence="3">7C1</strain>
        <strain evidence="2">8C4</strain>
    </source>
</reference>
<evidence type="ECO:0000313" key="3">
    <source>
        <dbReference type="EMBL" id="GEQ53944.1"/>
    </source>
</evidence>